<dbReference type="PROSITE" id="PS51257">
    <property type="entry name" value="PROKAR_LIPOPROTEIN"/>
    <property type="match status" value="1"/>
</dbReference>
<sequence>MKNSIIIFVLIAFATACKGTKNNVNHTKALDNPMFVLWNEDTVNTRTFVISKTGHFTYFISNGNRAVIYSGICINEASNDSLYLLYDKKKQPPFTTTYLIREASGKGYFQHFTDGRKKEFLFFLPTHGRHGY</sequence>
<proteinExistence type="predicted"/>
<comment type="caution">
    <text evidence="1">The sequence shown here is derived from an EMBL/GenBank/DDBJ whole genome shotgun (WGS) entry which is preliminary data.</text>
</comment>
<gene>
    <name evidence="1" type="ORF">I5907_17585</name>
</gene>
<reference evidence="1" key="1">
    <citation type="submission" date="2020-11" db="EMBL/GenBank/DDBJ databases">
        <title>Bacterial whole genome sequence for Panacibacter sp. DH6.</title>
        <authorList>
            <person name="Le V."/>
            <person name="Ko S."/>
            <person name="Ahn C.-Y."/>
            <person name="Oh H.-M."/>
        </authorList>
    </citation>
    <scope>NUCLEOTIDE SEQUENCE</scope>
    <source>
        <strain evidence="1">DH6</strain>
    </source>
</reference>
<evidence type="ECO:0000313" key="1">
    <source>
        <dbReference type="EMBL" id="MBG9378055.1"/>
    </source>
</evidence>
<evidence type="ECO:0008006" key="3">
    <source>
        <dbReference type="Google" id="ProtNLM"/>
    </source>
</evidence>
<name>A0A931GZ72_9BACT</name>
<organism evidence="1 2">
    <name type="scientific">Panacibacter microcysteis</name>
    <dbReference type="NCBI Taxonomy" id="2793269"/>
    <lineage>
        <taxon>Bacteria</taxon>
        <taxon>Pseudomonadati</taxon>
        <taxon>Bacteroidota</taxon>
        <taxon>Chitinophagia</taxon>
        <taxon>Chitinophagales</taxon>
        <taxon>Chitinophagaceae</taxon>
        <taxon>Panacibacter</taxon>
    </lineage>
</organism>
<protein>
    <recommendedName>
        <fullName evidence="3">Lipoprotein</fullName>
    </recommendedName>
</protein>
<accession>A0A931GZ72</accession>
<dbReference type="EMBL" id="JADWYR010000002">
    <property type="protein sequence ID" value="MBG9378055.1"/>
    <property type="molecule type" value="Genomic_DNA"/>
</dbReference>
<keyword evidence="2" id="KW-1185">Reference proteome</keyword>
<dbReference type="AlphaFoldDB" id="A0A931GZ72"/>
<dbReference type="RefSeq" id="WP_196992113.1">
    <property type="nucleotide sequence ID" value="NZ_JADWYR010000002.1"/>
</dbReference>
<dbReference type="Proteomes" id="UP000628448">
    <property type="component" value="Unassembled WGS sequence"/>
</dbReference>
<evidence type="ECO:0000313" key="2">
    <source>
        <dbReference type="Proteomes" id="UP000628448"/>
    </source>
</evidence>